<sequence>MASGVGKQTVNTICFTSNNYIKGEFDEGSNSSDYRNNFIFKGQLLIITEANLELPKAGGYLYYIISKFGRLPPRKRVRHHPKFVKKYYIRLKNKLTYLII</sequence>
<proteinExistence type="predicted"/>
<reference evidence="1 2" key="1">
    <citation type="journal article" date="2019" name="Int. J. Syst. Evol. Microbiol.">
        <title>The Global Catalogue of Microorganisms (GCM) 10K type strain sequencing project: providing services to taxonomists for standard genome sequencing and annotation.</title>
        <authorList>
            <consortium name="The Broad Institute Genomics Platform"/>
            <consortium name="The Broad Institute Genome Sequencing Center for Infectious Disease"/>
            <person name="Wu L."/>
            <person name="Ma J."/>
        </authorList>
    </citation>
    <scope>NUCLEOTIDE SEQUENCE [LARGE SCALE GENOMIC DNA]</scope>
    <source>
        <strain evidence="1 2">JCM 1405</strain>
    </source>
</reference>
<dbReference type="EMBL" id="BAAACF010000001">
    <property type="protein sequence ID" value="GAA0719839.1"/>
    <property type="molecule type" value="Genomic_DNA"/>
</dbReference>
<keyword evidence="2" id="KW-1185">Reference proteome</keyword>
<protein>
    <submittedName>
        <fullName evidence="1">Uncharacterized protein</fullName>
    </submittedName>
</protein>
<organism evidence="1 2">
    <name type="scientific">Clostridium malenominatum</name>
    <dbReference type="NCBI Taxonomy" id="1539"/>
    <lineage>
        <taxon>Bacteria</taxon>
        <taxon>Bacillati</taxon>
        <taxon>Bacillota</taxon>
        <taxon>Clostridia</taxon>
        <taxon>Eubacteriales</taxon>
        <taxon>Clostridiaceae</taxon>
        <taxon>Clostridium</taxon>
    </lineage>
</organism>
<dbReference type="Proteomes" id="UP001500339">
    <property type="component" value="Unassembled WGS sequence"/>
</dbReference>
<comment type="caution">
    <text evidence="1">The sequence shown here is derived from an EMBL/GenBank/DDBJ whole genome shotgun (WGS) entry which is preliminary data.</text>
</comment>
<name>A0ABN1IRY8_9CLOT</name>
<accession>A0ABN1IRY8</accession>
<evidence type="ECO:0000313" key="2">
    <source>
        <dbReference type="Proteomes" id="UP001500339"/>
    </source>
</evidence>
<evidence type="ECO:0000313" key="1">
    <source>
        <dbReference type="EMBL" id="GAA0719839.1"/>
    </source>
</evidence>
<gene>
    <name evidence="1" type="ORF">GCM10008905_08380</name>
</gene>